<dbReference type="SUPFAM" id="SSF51556">
    <property type="entry name" value="Metallo-dependent hydrolases"/>
    <property type="match status" value="1"/>
</dbReference>
<comment type="similarity">
    <text evidence="2">Belongs to the metallo-dependent hydrolases superfamily. Adenosine and AMP deaminases family.</text>
</comment>
<reference evidence="7" key="1">
    <citation type="submission" date="2021-01" db="EMBL/GenBank/DDBJ databases">
        <title>Whole genome shotgun sequence of Rhizocola hellebori NBRC 109834.</title>
        <authorList>
            <person name="Komaki H."/>
            <person name="Tamura T."/>
        </authorList>
    </citation>
    <scope>NUCLEOTIDE SEQUENCE</scope>
    <source>
        <strain evidence="7">NBRC 109834</strain>
    </source>
</reference>
<dbReference type="InterPro" id="IPR001365">
    <property type="entry name" value="A_deaminase_dom"/>
</dbReference>
<dbReference type="NCBIfam" id="TIGR01430">
    <property type="entry name" value="aden_deam"/>
    <property type="match status" value="1"/>
</dbReference>
<dbReference type="InterPro" id="IPR006650">
    <property type="entry name" value="A/AMP_deam_AS"/>
</dbReference>
<dbReference type="GO" id="GO:0009168">
    <property type="term" value="P:purine ribonucleoside monophosphate biosynthetic process"/>
    <property type="evidence" value="ECO:0007669"/>
    <property type="project" value="InterPro"/>
</dbReference>
<dbReference type="InterPro" id="IPR032466">
    <property type="entry name" value="Metal_Hydrolase"/>
</dbReference>
<feature type="domain" description="Adenosine deaminase" evidence="6">
    <location>
        <begin position="23"/>
        <end position="287"/>
    </location>
</feature>
<dbReference type="AlphaFoldDB" id="A0A8J3Q351"/>
<evidence type="ECO:0000259" key="6">
    <source>
        <dbReference type="Pfam" id="PF00962"/>
    </source>
</evidence>
<dbReference type="GO" id="GO:0019239">
    <property type="term" value="F:deaminase activity"/>
    <property type="evidence" value="ECO:0007669"/>
    <property type="project" value="InterPro"/>
</dbReference>
<dbReference type="GO" id="GO:0046872">
    <property type="term" value="F:metal ion binding"/>
    <property type="evidence" value="ECO:0007669"/>
    <property type="project" value="UniProtKB-KW"/>
</dbReference>
<organism evidence="7 8">
    <name type="scientific">Rhizocola hellebori</name>
    <dbReference type="NCBI Taxonomy" id="1392758"/>
    <lineage>
        <taxon>Bacteria</taxon>
        <taxon>Bacillati</taxon>
        <taxon>Actinomycetota</taxon>
        <taxon>Actinomycetes</taxon>
        <taxon>Micromonosporales</taxon>
        <taxon>Micromonosporaceae</taxon>
        <taxon>Rhizocola</taxon>
    </lineage>
</organism>
<accession>A0A8J3Q351</accession>
<dbReference type="PANTHER" id="PTHR43114:SF6">
    <property type="entry name" value="ADENINE DEAMINASE"/>
    <property type="match status" value="1"/>
</dbReference>
<evidence type="ECO:0000256" key="3">
    <source>
        <dbReference type="ARBA" id="ARBA00022723"/>
    </source>
</evidence>
<comment type="cofactor">
    <cofactor evidence="1">
        <name>Zn(2+)</name>
        <dbReference type="ChEBI" id="CHEBI:29105"/>
    </cofactor>
</comment>
<dbReference type="Gene3D" id="3.20.20.140">
    <property type="entry name" value="Metal-dependent hydrolases"/>
    <property type="match status" value="1"/>
</dbReference>
<evidence type="ECO:0000256" key="1">
    <source>
        <dbReference type="ARBA" id="ARBA00001947"/>
    </source>
</evidence>
<evidence type="ECO:0000256" key="4">
    <source>
        <dbReference type="ARBA" id="ARBA00022801"/>
    </source>
</evidence>
<keyword evidence="4" id="KW-0378">Hydrolase</keyword>
<dbReference type="EMBL" id="BONY01000002">
    <property type="protein sequence ID" value="GIH02360.1"/>
    <property type="molecule type" value="Genomic_DNA"/>
</dbReference>
<dbReference type="Proteomes" id="UP000612899">
    <property type="component" value="Unassembled WGS sequence"/>
</dbReference>
<name>A0A8J3Q351_9ACTN</name>
<gene>
    <name evidence="7" type="ORF">Rhe02_04270</name>
</gene>
<evidence type="ECO:0000313" key="8">
    <source>
        <dbReference type="Proteomes" id="UP000612899"/>
    </source>
</evidence>
<dbReference type="InterPro" id="IPR006330">
    <property type="entry name" value="Ado/ade_deaminase"/>
</dbReference>
<dbReference type="Pfam" id="PF00962">
    <property type="entry name" value="A_deaminase"/>
    <property type="match status" value="1"/>
</dbReference>
<dbReference type="GO" id="GO:0016814">
    <property type="term" value="F:hydrolase activity, acting on carbon-nitrogen (but not peptide) bonds, in cyclic amidines"/>
    <property type="evidence" value="ECO:0007669"/>
    <property type="project" value="UniProtKB-ARBA"/>
</dbReference>
<comment type="caution">
    <text evidence="7">The sequence shown here is derived from an EMBL/GenBank/DDBJ whole genome shotgun (WGS) entry which is preliminary data.</text>
</comment>
<proteinExistence type="inferred from homology"/>
<keyword evidence="5" id="KW-0862">Zinc</keyword>
<dbReference type="PANTHER" id="PTHR43114">
    <property type="entry name" value="ADENINE DEAMINASE"/>
    <property type="match status" value="1"/>
</dbReference>
<evidence type="ECO:0000256" key="5">
    <source>
        <dbReference type="ARBA" id="ARBA00022833"/>
    </source>
</evidence>
<sequence>MRAATLEELSAEAGLPAPNPRGFTTFAEFQTMFQAVYDVTRIRPENLMRLVREIVDDAAADGVVWVQPHFDPNLYPSFGPAEHVLEMALAEGHAAAARHGIGFGLTLGAMRHLGPDWAVSMAHFAGRYVDAGVRALGLTGDEVAFPPEPFAEAFAIAREAGLTAAPHAGELSGPDSVRAAVEVLGATRIAHGVQAVHDPELLAMLAERKVTLDVCLTSNDLLGVAPLAQHPLPRLLEAGVGCSLGADDPTMFGVGLLDEYRLARTELGLSDHQLASLARTSIDTSDAPPALVAAATARIGEWLAVEDSRAR</sequence>
<keyword evidence="3" id="KW-0479">Metal-binding</keyword>
<evidence type="ECO:0000256" key="2">
    <source>
        <dbReference type="ARBA" id="ARBA00006676"/>
    </source>
</evidence>
<keyword evidence="8" id="KW-1185">Reference proteome</keyword>
<evidence type="ECO:0000313" key="7">
    <source>
        <dbReference type="EMBL" id="GIH02360.1"/>
    </source>
</evidence>
<dbReference type="PROSITE" id="PS00485">
    <property type="entry name" value="A_DEAMINASE"/>
    <property type="match status" value="1"/>
</dbReference>
<protein>
    <submittedName>
        <fullName evidence="7">Putative adenosine/adenine deaminase</fullName>
    </submittedName>
</protein>